<sequence length="761" mass="79220">MNNRTQAQIVPDATLKVNSQVVSPETNVEQVIGGTVAGSNLFHSFDKFDINEGSKVDFVSPSAIANILVRVTGGNRSDIKGTLATSGLSKPNFFLMNPDGIFFGSKARLDIGGSFVATTANAIQFGDGAIFSASVPNNPELLTVNPSAFLFNQIKSAPITNQSTAAITGLKVPNGKSLLLVGGDINLQSGILNAQGGYIELGGLAGSGNIALNTDTDFLKLSFPENAQLANVSLTNGAAINVLGQDGKIVINSQDFSIDKSSLRIGSSRNTQEANIIINAQGNMNATNNSNISSNGSSIDIKAGDIYFNNTRLSSPAASRNAGNININARNSINLVNSGISSDSNGVGNGGTIDISAKLLSLSDGALIYTRALNQGNAGNVKVNADDINIAGVNSIQGFSSGLLTASEEKDSGQAGNIDVTTQNLRISDGGVLSARTLSVSPGGNISVNANKVELFDGGQILTSTFNSGNAGNININANSVQISGTDPTYFERLDKLRNSRFDAIQIIDNDSSASGLFARARGDTASSGGNIQIQNFQRLELRNNSQISTTAGTENSPGNGGNITIQSPNGFIVAVPEENSDITANAYNGKGGFIKIDVQGIYGLAPNKQLTSSSDITAFSQLNPELNGIIQIDRSAVELNTDLLELPSVPTDTRLAQTCQSTIATNQSSFSIIGRSGLPPNPKEVLSGDAVQVGWLEPSTSNQNNQIASASKIYVPAKPVQIVEANTWVRNSKGEILLTANEPTKNQSDGLESNAQCAAK</sequence>
<proteinExistence type="predicted"/>
<dbReference type="EMBL" id="RSCL01000050">
    <property type="protein sequence ID" value="RUS94206.1"/>
    <property type="molecule type" value="Genomic_DNA"/>
</dbReference>
<feature type="region of interest" description="Disordered" evidence="1">
    <location>
        <begin position="741"/>
        <end position="761"/>
    </location>
</feature>
<reference evidence="3" key="1">
    <citation type="submission" date="2018-12" db="EMBL/GenBank/DDBJ databases">
        <authorList>
            <person name="Will S."/>
            <person name="Neumann-Schaal M."/>
            <person name="Henke P."/>
        </authorList>
    </citation>
    <scope>NUCLEOTIDE SEQUENCE</scope>
    <source>
        <strain evidence="3">PCC 7102</strain>
    </source>
</reference>
<dbReference type="InterPro" id="IPR008638">
    <property type="entry name" value="FhaB/CdiA-like_TPS"/>
</dbReference>
<dbReference type="AlphaFoldDB" id="A0A433UK19"/>
<dbReference type="RefSeq" id="WP_158633016.1">
    <property type="nucleotide sequence ID" value="NZ_RSCL01000050.1"/>
</dbReference>
<reference evidence="3" key="2">
    <citation type="journal article" date="2019" name="Genome Biol. Evol.">
        <title>Day and night: Metabolic profiles and evolutionary relationships of six axenic non-marine cyanobacteria.</title>
        <authorList>
            <person name="Will S.E."/>
            <person name="Henke P."/>
            <person name="Boedeker C."/>
            <person name="Huang S."/>
            <person name="Brinkmann H."/>
            <person name="Rohde M."/>
            <person name="Jarek M."/>
            <person name="Friedl T."/>
            <person name="Seufert S."/>
            <person name="Schumacher M."/>
            <person name="Overmann J."/>
            <person name="Neumann-Schaal M."/>
            <person name="Petersen J."/>
        </authorList>
    </citation>
    <scope>NUCLEOTIDE SEQUENCE [LARGE SCALE GENOMIC DNA]</scope>
    <source>
        <strain evidence="3">PCC 7102</strain>
    </source>
</reference>
<protein>
    <recommendedName>
        <fullName evidence="2">Filamentous haemagglutinin FhaB/tRNA nuclease CdiA-like TPS domain-containing protein</fullName>
    </recommendedName>
</protein>
<gene>
    <name evidence="3" type="ORF">DSM106972_094030</name>
</gene>
<dbReference type="InterPro" id="IPR011050">
    <property type="entry name" value="Pectin_lyase_fold/virulence"/>
</dbReference>
<dbReference type="SUPFAM" id="SSF51126">
    <property type="entry name" value="Pectin lyase-like"/>
    <property type="match status" value="2"/>
</dbReference>
<evidence type="ECO:0000259" key="2">
    <source>
        <dbReference type="SMART" id="SM00912"/>
    </source>
</evidence>
<accession>A0A433UK19</accession>
<dbReference type="Proteomes" id="UP000271624">
    <property type="component" value="Unassembled WGS sequence"/>
</dbReference>
<keyword evidence="4" id="KW-1185">Reference proteome</keyword>
<comment type="caution">
    <text evidence="3">The sequence shown here is derived from an EMBL/GenBank/DDBJ whole genome shotgun (WGS) entry which is preliminary data.</text>
</comment>
<dbReference type="OrthoDB" id="501088at2"/>
<dbReference type="Gene3D" id="2.160.20.10">
    <property type="entry name" value="Single-stranded right-handed beta-helix, Pectin lyase-like"/>
    <property type="match status" value="2"/>
</dbReference>
<dbReference type="SMART" id="SM00912">
    <property type="entry name" value="Haemagg_act"/>
    <property type="match status" value="1"/>
</dbReference>
<dbReference type="NCBIfam" id="TIGR01901">
    <property type="entry name" value="adhes_NPXG"/>
    <property type="match status" value="1"/>
</dbReference>
<feature type="compositionally biased region" description="Polar residues" evidence="1">
    <location>
        <begin position="742"/>
        <end position="761"/>
    </location>
</feature>
<organism evidence="3 4">
    <name type="scientific">Dulcicalothrix desertica PCC 7102</name>
    <dbReference type="NCBI Taxonomy" id="232991"/>
    <lineage>
        <taxon>Bacteria</taxon>
        <taxon>Bacillati</taxon>
        <taxon>Cyanobacteriota</taxon>
        <taxon>Cyanophyceae</taxon>
        <taxon>Nostocales</taxon>
        <taxon>Calotrichaceae</taxon>
        <taxon>Dulcicalothrix</taxon>
    </lineage>
</organism>
<dbReference type="InterPro" id="IPR012334">
    <property type="entry name" value="Pectin_lyas_fold"/>
</dbReference>
<evidence type="ECO:0000313" key="3">
    <source>
        <dbReference type="EMBL" id="RUS94206.1"/>
    </source>
</evidence>
<evidence type="ECO:0000256" key="1">
    <source>
        <dbReference type="SAM" id="MobiDB-lite"/>
    </source>
</evidence>
<evidence type="ECO:0000313" key="4">
    <source>
        <dbReference type="Proteomes" id="UP000271624"/>
    </source>
</evidence>
<name>A0A433UK19_9CYAN</name>
<dbReference type="Pfam" id="PF05860">
    <property type="entry name" value="TPS"/>
    <property type="match status" value="1"/>
</dbReference>
<feature type="domain" description="Filamentous haemagglutinin FhaB/tRNA nuclease CdiA-like TPS" evidence="2">
    <location>
        <begin position="12"/>
        <end position="126"/>
    </location>
</feature>